<dbReference type="SUPFAM" id="SSF50621">
    <property type="entry name" value="Alanine racemase C-terminal domain-like"/>
    <property type="match status" value="1"/>
</dbReference>
<dbReference type="SUPFAM" id="SSF51419">
    <property type="entry name" value="PLP-binding barrel"/>
    <property type="match status" value="1"/>
</dbReference>
<dbReference type="UniPathway" id="UPA00034">
    <property type="reaction ID" value="UER00027"/>
</dbReference>
<evidence type="ECO:0000313" key="11">
    <source>
        <dbReference type="EMBL" id="RIU86163.1"/>
    </source>
</evidence>
<dbReference type="HAMAP" id="MF_02120">
    <property type="entry name" value="LysA"/>
    <property type="match status" value="1"/>
</dbReference>
<dbReference type="Pfam" id="PF02784">
    <property type="entry name" value="Orn_Arg_deC_N"/>
    <property type="match status" value="1"/>
</dbReference>
<comment type="subunit">
    <text evidence="5">Homodimer.</text>
</comment>
<feature type="active site" description="Proton donor" evidence="7">
    <location>
        <position position="330"/>
    </location>
</feature>
<organism evidence="11 12">
    <name type="scientific">Candidatus Karelsulcia muelleri</name>
    <dbReference type="NCBI Taxonomy" id="336810"/>
    <lineage>
        <taxon>Bacteria</taxon>
        <taxon>Pseudomonadati</taxon>
        <taxon>Bacteroidota</taxon>
        <taxon>Flavobacteriia</taxon>
        <taxon>Flavobacteriales</taxon>
        <taxon>Candidatus Karelsulcia</taxon>
    </lineage>
</organism>
<evidence type="ECO:0000256" key="5">
    <source>
        <dbReference type="HAMAP-Rule" id="MF_02120"/>
    </source>
</evidence>
<dbReference type="InterPro" id="IPR029066">
    <property type="entry name" value="PLP-binding_barrel"/>
</dbReference>
<comment type="pathway">
    <text evidence="5 8">Amino-acid biosynthesis; L-lysine biosynthesis via DAP pathway; L-lysine from DL-2,6-diaminopimelate: step 1/1.</text>
</comment>
<name>A0A3A1MMH9_9FLAO</name>
<dbReference type="GO" id="GO:0008836">
    <property type="term" value="F:diaminopimelate decarboxylase activity"/>
    <property type="evidence" value="ECO:0007669"/>
    <property type="project" value="UniProtKB-UniRule"/>
</dbReference>
<dbReference type="CDD" id="cd06828">
    <property type="entry name" value="PLPDE_III_DapDC"/>
    <property type="match status" value="1"/>
</dbReference>
<evidence type="ECO:0000256" key="1">
    <source>
        <dbReference type="ARBA" id="ARBA00001933"/>
    </source>
</evidence>
<dbReference type="InterPro" id="IPR000183">
    <property type="entry name" value="Orn/DAP/Arg_de-COase"/>
</dbReference>
<evidence type="ECO:0000259" key="9">
    <source>
        <dbReference type="Pfam" id="PF00278"/>
    </source>
</evidence>
<dbReference type="InterPro" id="IPR009006">
    <property type="entry name" value="Ala_racemase/Decarboxylase_C"/>
</dbReference>
<keyword evidence="4 5" id="KW-0456">Lyase</keyword>
<feature type="binding site" evidence="5">
    <location>
        <position position="300"/>
    </location>
    <ligand>
        <name>substrate</name>
    </ligand>
</feature>
<dbReference type="Pfam" id="PF00278">
    <property type="entry name" value="Orn_DAP_Arg_deC"/>
    <property type="match status" value="1"/>
</dbReference>
<feature type="binding site" evidence="5">
    <location>
        <position position="304"/>
    </location>
    <ligand>
        <name>substrate</name>
    </ligand>
</feature>
<keyword evidence="2 5" id="KW-0210">Decarboxylase</keyword>
<dbReference type="Proteomes" id="UP000265496">
    <property type="component" value="Unassembled WGS sequence"/>
</dbReference>
<sequence length="404" mass="46239">MKNYPKNIGINFHDLTKRYGTPLYVYDANQIEFQYKLIKKYFFYIENLKINYACKANTNISILKFFKKLGSGLDTVSIQEVEIGLKAGFKPKEIIYTPNGVSLSEIKKAIKAGVLINIDNLSLLEQIGHENPNYPIGIRITPNIMGGGNKKISVGHINSKFGISYYQLPHIKRIVENTGIKVEGIHMHTGSDIIDLEVFLQGADILLNVASSFNELKYIDFGSGFKVPYHKNDTKTDLDMLGVFFKKKISRVCKNIQMFFEPGKFLVSESGYFIVKVNVIKHTTSTVFACVDSGFNHLIRPMFYDSYHQIDNISNPSGKLRFYTVVGYICESDTFCVNIKINEIREGDILCFRNAGAYCFSMSSNYNSRYRPSEVIIYNNKYFLIRRRENMQDLLKKMIEIDIG</sequence>
<feature type="binding site" evidence="5">
    <location>
        <position position="224"/>
    </location>
    <ligand>
        <name>pyridoxal 5'-phosphate</name>
        <dbReference type="ChEBI" id="CHEBI:597326"/>
    </ligand>
</feature>
<evidence type="ECO:0000256" key="7">
    <source>
        <dbReference type="PIRSR" id="PIRSR600183-50"/>
    </source>
</evidence>
<protein>
    <recommendedName>
        <fullName evidence="5 6">Diaminopimelate decarboxylase</fullName>
        <shortName evidence="5">DAP decarboxylase</shortName>
        <shortName evidence="5">DAPDC</shortName>
        <ecNumber evidence="5 6">4.1.1.20</ecNumber>
    </recommendedName>
</protein>
<feature type="modified residue" description="N6-(pyridoxal phosphate)lysine" evidence="5 7">
    <location>
        <position position="55"/>
    </location>
</feature>
<keyword evidence="3 5" id="KW-0663">Pyridoxal phosphate</keyword>
<dbReference type="FunFam" id="3.20.20.10:FF:000003">
    <property type="entry name" value="Diaminopimelate decarboxylase"/>
    <property type="match status" value="1"/>
</dbReference>
<proteinExistence type="inferred from homology"/>
<dbReference type="GO" id="GO:0009089">
    <property type="term" value="P:lysine biosynthetic process via diaminopimelate"/>
    <property type="evidence" value="ECO:0007669"/>
    <property type="project" value="UniProtKB-UniRule"/>
</dbReference>
<dbReference type="PRINTS" id="PR01179">
    <property type="entry name" value="ODADCRBXLASE"/>
</dbReference>
<dbReference type="PRINTS" id="PR01181">
    <property type="entry name" value="DAPDCRBXLASE"/>
</dbReference>
<feature type="domain" description="Orn/DAP/Arg decarboxylase 2 C-terminal" evidence="9">
    <location>
        <begin position="24"/>
        <end position="356"/>
    </location>
</feature>
<feature type="binding site" evidence="5">
    <location>
        <position position="358"/>
    </location>
    <ligand>
        <name>substrate</name>
    </ligand>
</feature>
<dbReference type="InterPro" id="IPR002986">
    <property type="entry name" value="DAP_deCOOHase_LysA"/>
</dbReference>
<comment type="caution">
    <text evidence="5">Lacks conserved residue(s) required for the propagation of feature annotation.</text>
</comment>
<evidence type="ECO:0000259" key="10">
    <source>
        <dbReference type="Pfam" id="PF02784"/>
    </source>
</evidence>
<dbReference type="EMBL" id="QWZP01000003">
    <property type="protein sequence ID" value="RIU86163.1"/>
    <property type="molecule type" value="Genomic_DNA"/>
</dbReference>
<reference evidence="12" key="1">
    <citation type="submission" date="2018-08" db="EMBL/GenBank/DDBJ databases">
        <authorList>
            <person name="Dai Z."/>
        </authorList>
    </citation>
    <scope>NUCLEOTIDE SEQUENCE [LARGE SCALE GENOMIC DNA]</scope>
    <source>
        <strain evidence="12">KPTW1</strain>
    </source>
</reference>
<comment type="caution">
    <text evidence="11">The sequence shown here is derived from an EMBL/GenBank/DDBJ whole genome shotgun (WGS) entry which is preliminary data.</text>
</comment>
<comment type="catalytic activity">
    <reaction evidence="5 8">
        <text>meso-2,6-diaminopimelate + H(+) = L-lysine + CO2</text>
        <dbReference type="Rhea" id="RHEA:15101"/>
        <dbReference type="ChEBI" id="CHEBI:15378"/>
        <dbReference type="ChEBI" id="CHEBI:16526"/>
        <dbReference type="ChEBI" id="CHEBI:32551"/>
        <dbReference type="ChEBI" id="CHEBI:57791"/>
        <dbReference type="EC" id="4.1.1.20"/>
    </reaction>
</comment>
<evidence type="ECO:0000256" key="4">
    <source>
        <dbReference type="ARBA" id="ARBA00023239"/>
    </source>
</evidence>
<dbReference type="Gene3D" id="2.40.37.10">
    <property type="entry name" value="Lyase, Ornithine Decarboxylase, Chain A, domain 1"/>
    <property type="match status" value="1"/>
</dbReference>
<gene>
    <name evidence="5 11" type="primary">lysA</name>
    <name evidence="11" type="ORF">D2A33_00640</name>
</gene>
<keyword evidence="5" id="KW-0028">Amino-acid biosynthesis</keyword>
<reference evidence="11 12" key="2">
    <citation type="submission" date="2018-10" db="EMBL/GenBank/DDBJ databases">
        <title>Draft genome sequence of Candidatus Sulcia muelleri from Kolla paulula, a vector of Xylella fastidiosa causing Pierces disease of grapevine in Taiwan.</title>
        <authorList>
            <person name="Shih H.-T."/>
        </authorList>
    </citation>
    <scope>NUCLEOTIDE SEQUENCE [LARGE SCALE GENOMIC DNA]</scope>
    <source>
        <strain evidence="11 12">KPTW1</strain>
    </source>
</reference>
<evidence type="ECO:0000256" key="6">
    <source>
        <dbReference type="NCBIfam" id="TIGR01048"/>
    </source>
</evidence>
<dbReference type="InterPro" id="IPR022643">
    <property type="entry name" value="De-COase2_C"/>
</dbReference>
<comment type="cofactor">
    <cofactor evidence="1 5 7 8">
        <name>pyridoxal 5'-phosphate</name>
        <dbReference type="ChEBI" id="CHEBI:597326"/>
    </cofactor>
</comment>
<dbReference type="InterPro" id="IPR022644">
    <property type="entry name" value="De-COase2_N"/>
</dbReference>
<feature type="binding site" evidence="5">
    <location>
        <position position="331"/>
    </location>
    <ligand>
        <name>substrate</name>
    </ligand>
</feature>
<dbReference type="RefSeq" id="WP_158366083.1">
    <property type="nucleotide sequence ID" value="NZ_QWZP01000003.1"/>
</dbReference>
<dbReference type="GO" id="GO:0030170">
    <property type="term" value="F:pyridoxal phosphate binding"/>
    <property type="evidence" value="ECO:0007669"/>
    <property type="project" value="UniProtKB-UniRule"/>
</dbReference>
<dbReference type="NCBIfam" id="TIGR01048">
    <property type="entry name" value="lysA"/>
    <property type="match status" value="1"/>
</dbReference>
<feature type="domain" description="Orn/DAP/Arg decarboxylase 2 N-terminal" evidence="10">
    <location>
        <begin position="30"/>
        <end position="268"/>
    </location>
</feature>
<dbReference type="Gene3D" id="3.20.20.10">
    <property type="entry name" value="Alanine racemase"/>
    <property type="match status" value="1"/>
</dbReference>
<comment type="similarity">
    <text evidence="5">Belongs to the Orn/Lys/Arg decarboxylase class-II family. LysA subfamily.</text>
</comment>
<evidence type="ECO:0000256" key="8">
    <source>
        <dbReference type="RuleBase" id="RU003738"/>
    </source>
</evidence>
<evidence type="ECO:0000313" key="12">
    <source>
        <dbReference type="Proteomes" id="UP000265496"/>
    </source>
</evidence>
<dbReference type="PANTHER" id="PTHR43727:SF2">
    <property type="entry name" value="GROUP IV DECARBOXYLASE"/>
    <property type="match status" value="1"/>
</dbReference>
<dbReference type="AlphaFoldDB" id="A0A3A1MMH9"/>
<evidence type="ECO:0000256" key="3">
    <source>
        <dbReference type="ARBA" id="ARBA00022898"/>
    </source>
</evidence>
<comment type="function">
    <text evidence="5">Specifically catalyzes the decarboxylation of meso-diaminopimelate (meso-DAP) to L-lysine.</text>
</comment>
<dbReference type="EC" id="4.1.1.20" evidence="5 6"/>
<accession>A0A3A1MMH9</accession>
<dbReference type="PANTHER" id="PTHR43727">
    <property type="entry name" value="DIAMINOPIMELATE DECARBOXYLASE"/>
    <property type="match status" value="1"/>
</dbReference>
<evidence type="ECO:0000256" key="2">
    <source>
        <dbReference type="ARBA" id="ARBA00022793"/>
    </source>
</evidence>
<keyword evidence="5 8" id="KW-0457">Lysine biosynthesis</keyword>
<feature type="binding site" evidence="5">
    <location>
        <position position="358"/>
    </location>
    <ligand>
        <name>pyridoxal 5'-phosphate</name>
        <dbReference type="ChEBI" id="CHEBI:597326"/>
    </ligand>
</feature>